<evidence type="ECO:0000256" key="3">
    <source>
        <dbReference type="ARBA" id="ARBA00013109"/>
    </source>
</evidence>
<reference evidence="11 12" key="1">
    <citation type="submission" date="2024-05" db="EMBL/GenBank/DDBJ databases">
        <title>Genome Sequence and Characterization of the New Strain Purple Sulfur Bacterium of Genus Thioalkalicoccus.</title>
        <authorList>
            <person name="Bryantseva I.A."/>
            <person name="Kyndt J.A."/>
            <person name="Imhoff J.F."/>
        </authorList>
    </citation>
    <scope>NUCLEOTIDE SEQUENCE [LARGE SCALE GENOMIC DNA]</scope>
    <source>
        <strain evidence="11 12">Um2</strain>
    </source>
</reference>
<gene>
    <name evidence="11" type="ORF">ABC977_04500</name>
</gene>
<organism evidence="11 12">
    <name type="scientific">Thioalkalicoccus limnaeus</name>
    <dbReference type="NCBI Taxonomy" id="120681"/>
    <lineage>
        <taxon>Bacteria</taxon>
        <taxon>Pseudomonadati</taxon>
        <taxon>Pseudomonadota</taxon>
        <taxon>Gammaproteobacteria</taxon>
        <taxon>Chromatiales</taxon>
        <taxon>Chromatiaceae</taxon>
        <taxon>Thioalkalicoccus</taxon>
    </lineage>
</organism>
<accession>A0ABV4BB20</accession>
<proteinExistence type="inferred from homology"/>
<comment type="similarity">
    <text evidence="2 9">Belongs to the uroporphyrinogen-III synthase family.</text>
</comment>
<dbReference type="PANTHER" id="PTHR38042:SF1">
    <property type="entry name" value="UROPORPHYRINOGEN-III SYNTHASE, CHLOROPLASTIC"/>
    <property type="match status" value="1"/>
</dbReference>
<evidence type="ECO:0000256" key="2">
    <source>
        <dbReference type="ARBA" id="ARBA00008133"/>
    </source>
</evidence>
<evidence type="ECO:0000313" key="12">
    <source>
        <dbReference type="Proteomes" id="UP001564408"/>
    </source>
</evidence>
<comment type="pathway">
    <text evidence="1 9">Porphyrin-containing compound metabolism; protoporphyrin-IX biosynthesis; coproporphyrinogen-III from 5-aminolevulinate: step 3/4.</text>
</comment>
<dbReference type="EC" id="4.2.1.75" evidence="3 9"/>
<comment type="function">
    <text evidence="6 9">Catalyzes cyclization of the linear tetrapyrrole, hydroxymethylbilane, to the macrocyclic uroporphyrinogen III.</text>
</comment>
<feature type="domain" description="Tetrapyrrole biosynthesis uroporphyrinogen III synthase" evidence="10">
    <location>
        <begin position="27"/>
        <end position="246"/>
    </location>
</feature>
<dbReference type="SUPFAM" id="SSF69618">
    <property type="entry name" value="HemD-like"/>
    <property type="match status" value="1"/>
</dbReference>
<evidence type="ECO:0000256" key="7">
    <source>
        <dbReference type="ARBA" id="ARBA00040167"/>
    </source>
</evidence>
<dbReference type="PANTHER" id="PTHR38042">
    <property type="entry name" value="UROPORPHYRINOGEN-III SYNTHASE, CHLOROPLASTIC"/>
    <property type="match status" value="1"/>
</dbReference>
<evidence type="ECO:0000313" key="11">
    <source>
        <dbReference type="EMBL" id="MEY6431666.1"/>
    </source>
</evidence>
<dbReference type="GO" id="GO:0004852">
    <property type="term" value="F:uroporphyrinogen-III synthase activity"/>
    <property type="evidence" value="ECO:0007669"/>
    <property type="project" value="UniProtKB-EC"/>
</dbReference>
<dbReference type="Gene3D" id="3.40.50.10090">
    <property type="match status" value="2"/>
</dbReference>
<evidence type="ECO:0000256" key="6">
    <source>
        <dbReference type="ARBA" id="ARBA00037589"/>
    </source>
</evidence>
<evidence type="ECO:0000259" key="10">
    <source>
        <dbReference type="Pfam" id="PF02602"/>
    </source>
</evidence>
<dbReference type="CDD" id="cd06578">
    <property type="entry name" value="HemD"/>
    <property type="match status" value="1"/>
</dbReference>
<sequence>MIEAAGLAGRGVLVTRPAAQADGLCDRIAAAGGRPIRLPVLAIAPAPDPTSLRPLLAEDWDLLVFVSRNAVEQALPLFPDQRLPTASRLVAVGQATAQALVAAGRAPDLVPSERYDSEALLAFPALADLRGQRVLIVRGDGGRALLGETLAARGAEVVFAEVYRRILPAISVERVVSDWRQDVAIAIATSDEVLRNLITLARPVVGDDLFQTPLVVVAERTRGLALALGFVHVAVAARADEASLVAACEALVAAETA</sequence>
<name>A0ABV4BB20_9GAMM</name>
<dbReference type="InterPro" id="IPR003754">
    <property type="entry name" value="4pyrrol_synth_uPrphyn_synth"/>
</dbReference>
<keyword evidence="12" id="KW-1185">Reference proteome</keyword>
<dbReference type="Proteomes" id="UP001564408">
    <property type="component" value="Unassembled WGS sequence"/>
</dbReference>
<protein>
    <recommendedName>
        <fullName evidence="7 9">Uroporphyrinogen-III synthase</fullName>
        <ecNumber evidence="3 9">4.2.1.75</ecNumber>
    </recommendedName>
</protein>
<dbReference type="InterPro" id="IPR039793">
    <property type="entry name" value="UROS/Hem4"/>
</dbReference>
<dbReference type="InterPro" id="IPR036108">
    <property type="entry name" value="4pyrrol_syn_uPrphyn_synt_sf"/>
</dbReference>
<evidence type="ECO:0000256" key="1">
    <source>
        <dbReference type="ARBA" id="ARBA00004772"/>
    </source>
</evidence>
<dbReference type="EMBL" id="JBDKXB010000004">
    <property type="protein sequence ID" value="MEY6431666.1"/>
    <property type="molecule type" value="Genomic_DNA"/>
</dbReference>
<comment type="catalytic activity">
    <reaction evidence="8 9">
        <text>hydroxymethylbilane = uroporphyrinogen III + H2O</text>
        <dbReference type="Rhea" id="RHEA:18965"/>
        <dbReference type="ChEBI" id="CHEBI:15377"/>
        <dbReference type="ChEBI" id="CHEBI:57308"/>
        <dbReference type="ChEBI" id="CHEBI:57845"/>
        <dbReference type="EC" id="4.2.1.75"/>
    </reaction>
</comment>
<keyword evidence="5 9" id="KW-0627">Porphyrin biosynthesis</keyword>
<evidence type="ECO:0000256" key="4">
    <source>
        <dbReference type="ARBA" id="ARBA00023239"/>
    </source>
</evidence>
<dbReference type="Pfam" id="PF02602">
    <property type="entry name" value="HEM4"/>
    <property type="match status" value="1"/>
</dbReference>
<evidence type="ECO:0000256" key="5">
    <source>
        <dbReference type="ARBA" id="ARBA00023244"/>
    </source>
</evidence>
<evidence type="ECO:0000256" key="9">
    <source>
        <dbReference type="RuleBase" id="RU366031"/>
    </source>
</evidence>
<evidence type="ECO:0000256" key="8">
    <source>
        <dbReference type="ARBA" id="ARBA00048617"/>
    </source>
</evidence>
<comment type="caution">
    <text evidence="11">The sequence shown here is derived from an EMBL/GenBank/DDBJ whole genome shotgun (WGS) entry which is preliminary data.</text>
</comment>
<keyword evidence="4 9" id="KW-0456">Lyase</keyword>